<reference evidence="1" key="1">
    <citation type="submission" date="2020-11" db="EMBL/GenBank/DDBJ databases">
        <authorList>
            <person name="Tran Van P."/>
        </authorList>
    </citation>
    <scope>NUCLEOTIDE SEQUENCE</scope>
</reference>
<gene>
    <name evidence="1" type="ORF">TPSB3V08_LOCUS8594</name>
</gene>
<sequence>MEAKGSHTIVLMQINEDVTTRTFLEFKSPNDALEAVSCHLAPKKPWGYCVYSKDPDTDSVSVGPWSVTLRLTGQYTITELSSSFKYDFSSSVASLVLTDSSQLTSDSQHLAVSCHLAPKKPWGYCVYSKDPDTDSVSVGPWSVRNRCYNIRLLCPQSPYP</sequence>
<accession>A0A7R9H869</accession>
<proteinExistence type="predicted"/>
<protein>
    <submittedName>
        <fullName evidence="1">Uncharacterized protein</fullName>
    </submittedName>
</protein>
<evidence type="ECO:0000313" key="1">
    <source>
        <dbReference type="EMBL" id="CAD7412730.1"/>
    </source>
</evidence>
<dbReference type="AlphaFoldDB" id="A0A7R9H869"/>
<name>A0A7R9H869_TIMPO</name>
<dbReference type="EMBL" id="OD006260">
    <property type="protein sequence ID" value="CAD7412730.1"/>
    <property type="molecule type" value="Genomic_DNA"/>
</dbReference>
<dbReference type="InterPro" id="IPR035912">
    <property type="entry name" value="EHR_sf"/>
</dbReference>
<organism evidence="1">
    <name type="scientific">Timema poppense</name>
    <name type="common">Walking stick</name>
    <dbReference type="NCBI Taxonomy" id="170557"/>
    <lineage>
        <taxon>Eukaryota</taxon>
        <taxon>Metazoa</taxon>
        <taxon>Ecdysozoa</taxon>
        <taxon>Arthropoda</taxon>
        <taxon>Hexapoda</taxon>
        <taxon>Insecta</taxon>
        <taxon>Pterygota</taxon>
        <taxon>Neoptera</taxon>
        <taxon>Polyneoptera</taxon>
        <taxon>Phasmatodea</taxon>
        <taxon>Timematodea</taxon>
        <taxon>Timematoidea</taxon>
        <taxon>Timematidae</taxon>
        <taxon>Timema</taxon>
    </lineage>
</organism>
<dbReference type="SUPFAM" id="SSF143875">
    <property type="entry name" value="ERH-like"/>
    <property type="match status" value="1"/>
</dbReference>